<keyword evidence="3" id="KW-1185">Reference proteome</keyword>
<sequence length="258" mass="27418">MAFSELSQPWRSAPHSNPAGGLLLCHGFTGTPHAVRPWAADAAAHGWDVRAPLLPGHGSTWQEMSASTWQDWYRAVRESALELQREHGTIAVGGISMGGTLAAALAEDPAVAPRIGALVLVNAAMVDSPVWAVAPVLSRLVPSIGAIAGDIRREGVIEEAYDRTPLRAVGELRALVRRTRAGLGRITAPALVAVSPQDRTVPPRSSDVIASRTAGPVERMTLGASGHLATLDHDAEDLFARSRAHLKRWVPTSTEEGR</sequence>
<comment type="caution">
    <text evidence="2">The sequence shown here is derived from an EMBL/GenBank/DDBJ whole genome shotgun (WGS) entry which is preliminary data.</text>
</comment>
<keyword evidence="2" id="KW-0378">Hydrolase</keyword>
<dbReference type="InterPro" id="IPR012354">
    <property type="entry name" value="Esterase_lipase"/>
</dbReference>
<accession>A0ABS1B5R5</accession>
<proteinExistence type="predicted"/>
<protein>
    <submittedName>
        <fullName evidence="2">Alpha/beta fold hydrolase</fullName>
    </submittedName>
</protein>
<feature type="domain" description="AB hydrolase-1" evidence="1">
    <location>
        <begin position="22"/>
        <end position="238"/>
    </location>
</feature>
<dbReference type="Proteomes" id="UP000612352">
    <property type="component" value="Unassembled WGS sequence"/>
</dbReference>
<evidence type="ECO:0000313" key="3">
    <source>
        <dbReference type="Proteomes" id="UP000612352"/>
    </source>
</evidence>
<evidence type="ECO:0000259" key="1">
    <source>
        <dbReference type="Pfam" id="PF12697"/>
    </source>
</evidence>
<evidence type="ECO:0000313" key="2">
    <source>
        <dbReference type="EMBL" id="MBK0329857.1"/>
    </source>
</evidence>
<dbReference type="Gene3D" id="3.40.50.1820">
    <property type="entry name" value="alpha/beta hydrolase"/>
    <property type="match status" value="1"/>
</dbReference>
<dbReference type="Pfam" id="PF12697">
    <property type="entry name" value="Abhydrolase_6"/>
    <property type="match status" value="1"/>
</dbReference>
<dbReference type="InterPro" id="IPR029058">
    <property type="entry name" value="AB_hydrolase_fold"/>
</dbReference>
<dbReference type="RefSeq" id="WP_200500548.1">
    <property type="nucleotide sequence ID" value="NZ_JAEDAJ010000001.1"/>
</dbReference>
<organism evidence="2 3">
    <name type="scientific">Brachybacterium halotolerans</name>
    <dbReference type="NCBI Taxonomy" id="2795215"/>
    <lineage>
        <taxon>Bacteria</taxon>
        <taxon>Bacillati</taxon>
        <taxon>Actinomycetota</taxon>
        <taxon>Actinomycetes</taxon>
        <taxon>Micrococcales</taxon>
        <taxon>Dermabacteraceae</taxon>
        <taxon>Brachybacterium</taxon>
    </lineage>
</organism>
<dbReference type="GO" id="GO:0016787">
    <property type="term" value="F:hydrolase activity"/>
    <property type="evidence" value="ECO:0007669"/>
    <property type="project" value="UniProtKB-KW"/>
</dbReference>
<dbReference type="InterPro" id="IPR000073">
    <property type="entry name" value="AB_hydrolase_1"/>
</dbReference>
<dbReference type="EMBL" id="JAEDAJ010000001">
    <property type="protein sequence ID" value="MBK0329857.1"/>
    <property type="molecule type" value="Genomic_DNA"/>
</dbReference>
<gene>
    <name evidence="2" type="ORF">I8D64_00355</name>
</gene>
<reference evidence="2 3" key="1">
    <citation type="submission" date="2020-12" db="EMBL/GenBank/DDBJ databases">
        <title>Brachybacterium sp. MASK1Z-5, whole genome shotgun sequence.</title>
        <authorList>
            <person name="Tuo L."/>
        </authorList>
    </citation>
    <scope>NUCLEOTIDE SEQUENCE [LARGE SCALE GENOMIC DNA]</scope>
    <source>
        <strain evidence="2 3">MASK1Z-5</strain>
    </source>
</reference>
<dbReference type="PIRSF" id="PIRSF017388">
    <property type="entry name" value="Esterase_lipase"/>
    <property type="match status" value="1"/>
</dbReference>
<name>A0ABS1B5R5_9MICO</name>
<dbReference type="SUPFAM" id="SSF53474">
    <property type="entry name" value="alpha/beta-Hydrolases"/>
    <property type="match status" value="1"/>
</dbReference>